<evidence type="ECO:0000313" key="2">
    <source>
        <dbReference type="EMBL" id="UXY14506.1"/>
    </source>
</evidence>
<feature type="region of interest" description="Disordered" evidence="1">
    <location>
        <begin position="1"/>
        <end position="83"/>
    </location>
</feature>
<reference evidence="2" key="1">
    <citation type="submission" date="2022-10" db="EMBL/GenBank/DDBJ databases">
        <title>Chitiniphilus purpureus sp. nov., a novel chitin-degrading bacterium isolated from crawfish pond sediment.</title>
        <authorList>
            <person name="Li K."/>
        </authorList>
    </citation>
    <scope>NUCLEOTIDE SEQUENCE</scope>
    <source>
        <strain evidence="2">CD1</strain>
    </source>
</reference>
<keyword evidence="3" id="KW-1185">Reference proteome</keyword>
<protein>
    <submittedName>
        <fullName evidence="2">Uncharacterized protein</fullName>
    </submittedName>
</protein>
<accession>A0ABY6DJG5</accession>
<feature type="compositionally biased region" description="Pro residues" evidence="1">
    <location>
        <begin position="31"/>
        <end position="42"/>
    </location>
</feature>
<dbReference type="EMBL" id="CP106753">
    <property type="protein sequence ID" value="UXY14506.1"/>
    <property type="molecule type" value="Genomic_DNA"/>
</dbReference>
<organism evidence="2 3">
    <name type="scientific">Chitiniphilus purpureus</name>
    <dbReference type="NCBI Taxonomy" id="2981137"/>
    <lineage>
        <taxon>Bacteria</taxon>
        <taxon>Pseudomonadati</taxon>
        <taxon>Pseudomonadota</taxon>
        <taxon>Betaproteobacteria</taxon>
        <taxon>Neisseriales</taxon>
        <taxon>Chitinibacteraceae</taxon>
        <taxon>Chitiniphilus</taxon>
    </lineage>
</organism>
<evidence type="ECO:0000313" key="3">
    <source>
        <dbReference type="Proteomes" id="UP001061302"/>
    </source>
</evidence>
<dbReference type="Proteomes" id="UP001061302">
    <property type="component" value="Chromosome"/>
</dbReference>
<dbReference type="RefSeq" id="WP_263123806.1">
    <property type="nucleotide sequence ID" value="NZ_CP106753.1"/>
</dbReference>
<evidence type="ECO:0000256" key="1">
    <source>
        <dbReference type="SAM" id="MobiDB-lite"/>
    </source>
</evidence>
<name>A0ABY6DJG5_9NEIS</name>
<sequence length="675" mass="73797">MAEQHTPAPAPKHDPTPAIPDQPKGAKPAPGLAPPGLKPAPGAPAATPGDTAAARKAATGGAGNKAKASGGGNLRKDNNPFGGTSMKRILLVDLSERDHRKRLELAEVLQRLNTLDDTKEKSGGLTAAQQRERDRLARLLDGDVVLDPFYRHVVATLHQRDVIKLEGYNPPYLHKHGLMGSQLGLPGDKQGLDAGEQEIAGVCGLLLLDNYTEPDRPGFRARVTQAQGEYREHAALFQAVFRRLSSQHLVGLDSQIRQQLVNEAIVGCIRPDDRISDRRDADTGEIGNSTDYVPGRYDEVAALSARSVAGVVRKLAADRITANDPWLASRIEAGFDALTGVLAGGPPSSLEIALPDLEDSVDVEIVQENLHAVQAIYFSYMLEEARLFQVVERIVELFRQGLLPLGRGKAGDYLFRYYKTAGERITEAERRDLYMRAFGAPGGDPNGSMPNREFNELWLRFVSAVSNFARQISVEKLLRQNVPMAVSQEQVRKAARDLAANLSLHGYGIAYFAATELQQSILEFRDVLSDAEVRGAFGARDMWQVIDQVNANYLGGPRNTYRYRVQANAGAIVVRWLAKNHQRLSGRFGMEVISIEALTNPQLRALGSERPLVDPSDWDLVNACEQWLAVGGVQDQSIEQYSQPIESPVITSKPIEMPQAARDVLDSVGISLPGM</sequence>
<proteinExistence type="predicted"/>
<feature type="compositionally biased region" description="Low complexity" evidence="1">
    <location>
        <begin position="43"/>
        <end position="68"/>
    </location>
</feature>
<gene>
    <name evidence="2" type="ORF">N8I74_14435</name>
</gene>